<evidence type="ECO:0000313" key="3">
    <source>
        <dbReference type="EMBL" id="MXP76222.1"/>
    </source>
</evidence>
<dbReference type="AlphaFoldDB" id="A0A7X3MH26"/>
<evidence type="ECO:0000313" key="4">
    <source>
        <dbReference type="Proteomes" id="UP000460412"/>
    </source>
</evidence>
<evidence type="ECO:0000259" key="2">
    <source>
        <dbReference type="Pfam" id="PF02357"/>
    </source>
</evidence>
<dbReference type="InterPro" id="IPR006645">
    <property type="entry name" value="NGN-like_dom"/>
</dbReference>
<dbReference type="SUPFAM" id="SSF82679">
    <property type="entry name" value="N-utilization substance G protein NusG, N-terminal domain"/>
    <property type="match status" value="1"/>
</dbReference>
<dbReference type="InterPro" id="IPR036735">
    <property type="entry name" value="NGN_dom_sf"/>
</dbReference>
<dbReference type="EMBL" id="WUQX01000001">
    <property type="protein sequence ID" value="MXP76222.1"/>
    <property type="molecule type" value="Genomic_DNA"/>
</dbReference>
<dbReference type="Proteomes" id="UP000460412">
    <property type="component" value="Unassembled WGS sequence"/>
</dbReference>
<evidence type="ECO:0000256" key="1">
    <source>
        <dbReference type="ARBA" id="ARBA00023163"/>
    </source>
</evidence>
<keyword evidence="1" id="KW-0804">Transcription</keyword>
<dbReference type="GO" id="GO:0006354">
    <property type="term" value="P:DNA-templated transcription elongation"/>
    <property type="evidence" value="ECO:0007669"/>
    <property type="project" value="InterPro"/>
</dbReference>
<feature type="domain" description="NusG-like N-terminal" evidence="2">
    <location>
        <begin position="2"/>
        <end position="64"/>
    </location>
</feature>
<keyword evidence="4" id="KW-1185">Reference proteome</keyword>
<dbReference type="Gene3D" id="3.30.70.940">
    <property type="entry name" value="NusG, N-terminal domain"/>
    <property type="match status" value="1"/>
</dbReference>
<reference evidence="3 4" key="1">
    <citation type="submission" date="2019-12" db="EMBL/GenBank/DDBJ databases">
        <title>Sporaefaciens musculi gen. nov., sp. nov., a novel bacterium isolated from the caecum of an obese mouse.</title>
        <authorList>
            <person name="Rasmussen T.S."/>
            <person name="Streidl T."/>
            <person name="Hitch T.C.A."/>
            <person name="Wortmann E."/>
            <person name="Deptula P."/>
            <person name="Hansen M."/>
            <person name="Nielsen D.S."/>
            <person name="Clavel T."/>
            <person name="Vogensen F.K."/>
        </authorList>
    </citation>
    <scope>NUCLEOTIDE SEQUENCE [LARGE SCALE GENOMIC DNA]</scope>
    <source>
        <strain evidence="3 4">WCA-9-b2</strain>
    </source>
</reference>
<accession>A0A7X3MH26</accession>
<dbReference type="Pfam" id="PF02357">
    <property type="entry name" value="NusG"/>
    <property type="match status" value="1"/>
</dbReference>
<organism evidence="3 4">
    <name type="scientific">Sporofaciens musculi</name>
    <dbReference type="NCBI Taxonomy" id="2681861"/>
    <lineage>
        <taxon>Bacteria</taxon>
        <taxon>Bacillati</taxon>
        <taxon>Bacillota</taxon>
        <taxon>Clostridia</taxon>
        <taxon>Lachnospirales</taxon>
        <taxon>Lachnospiraceae</taxon>
        <taxon>Sporofaciens</taxon>
    </lineage>
</organism>
<protein>
    <recommendedName>
        <fullName evidence="2">NusG-like N-terminal domain-containing protein</fullName>
    </recommendedName>
</protein>
<comment type="caution">
    <text evidence="3">The sequence shown here is derived from an EMBL/GenBank/DDBJ whole genome shotgun (WGS) entry which is preliminary data.</text>
</comment>
<gene>
    <name evidence="3" type="ORF">GN277_12710</name>
</gene>
<proteinExistence type="predicted"/>
<dbReference type="RefSeq" id="WP_159751377.1">
    <property type="nucleotide sequence ID" value="NZ_WUQX01000001.1"/>
</dbReference>
<sequence>MIWYLLHCQKQNEWKVLEGLRSKLSKTALKTAFVFTYDRMRRFEGEWHLERRLMFPDYVFLETGDERALTKELMHEEMSLLHVKENEKMFLTSLCGEAHHLGMSKGIIQNGATCITEGPLRGMEERISRIDRHKRLARLATPGRMASGSILAGLEIIEKS</sequence>
<name>A0A7X3MH26_9FIRM</name>